<dbReference type="Gene3D" id="2.170.140.10">
    <property type="entry name" value="Chitin binding domain"/>
    <property type="match status" value="3"/>
</dbReference>
<reference evidence="8" key="1">
    <citation type="submission" date="2015-12" db="EMBL/GenBank/DDBJ databases">
        <title>De novo transcriptome assembly of four potential Pierce s Disease insect vectors from Arizona vineyards.</title>
        <authorList>
            <person name="Tassone E.E."/>
        </authorList>
    </citation>
    <scope>NUCLEOTIDE SEQUENCE</scope>
</reference>
<feature type="domain" description="Chitin-binding type-2" evidence="7">
    <location>
        <begin position="163"/>
        <end position="229"/>
    </location>
</feature>
<keyword evidence="5" id="KW-0325">Glycoprotein</keyword>
<keyword evidence="2 6" id="KW-0732">Signal</keyword>
<name>A0A1B6D857_9HEMI</name>
<feature type="non-terminal residue" evidence="8">
    <location>
        <position position="1"/>
    </location>
</feature>
<sequence length="249" mass="27406">QCNRKLGEMWCVVLTVTTACVVGLGLAQQGGAPCPERNGRFPVPSQCDAYVECVDGVGDQKLCPDGLLFNAKSPFFTYPCQYPAEVDCEGRSGLQPAQPTEECPHQFGYFKEGDASHCGQFRNCVNGRGYLFDCPEGLAFNDYTLRCDWPDLVETCDAEAFLGFTCPNNNPNSIFGPEGYRFFRNPSNCQKYFICINGRPRLFSCGEGYAFNEDISSCDGIENVTGCALPPPGPQRVDLFNEGRDNRLG</sequence>
<dbReference type="PANTHER" id="PTHR23301">
    <property type="entry name" value="CHITIN BINDING PERITROPHIN-A"/>
    <property type="match status" value="1"/>
</dbReference>
<keyword evidence="3" id="KW-0677">Repeat</keyword>
<dbReference type="AlphaFoldDB" id="A0A1B6D857"/>
<dbReference type="SUPFAM" id="SSF57625">
    <property type="entry name" value="Invertebrate chitin-binding proteins"/>
    <property type="match status" value="3"/>
</dbReference>
<dbReference type="SMART" id="SM00494">
    <property type="entry name" value="ChtBD2"/>
    <property type="match status" value="3"/>
</dbReference>
<dbReference type="InterPro" id="IPR002557">
    <property type="entry name" value="Chitin-bd_dom"/>
</dbReference>
<dbReference type="PROSITE" id="PS50940">
    <property type="entry name" value="CHIT_BIND_II"/>
    <property type="match status" value="3"/>
</dbReference>
<proteinExistence type="predicted"/>
<evidence type="ECO:0000256" key="5">
    <source>
        <dbReference type="ARBA" id="ARBA00023180"/>
    </source>
</evidence>
<gene>
    <name evidence="8" type="ORF">g.8240</name>
</gene>
<evidence type="ECO:0000256" key="6">
    <source>
        <dbReference type="SAM" id="SignalP"/>
    </source>
</evidence>
<dbReference type="GO" id="GO:0008061">
    <property type="term" value="F:chitin binding"/>
    <property type="evidence" value="ECO:0007669"/>
    <property type="project" value="UniProtKB-KW"/>
</dbReference>
<accession>A0A1B6D857</accession>
<evidence type="ECO:0000256" key="2">
    <source>
        <dbReference type="ARBA" id="ARBA00022729"/>
    </source>
</evidence>
<dbReference type="EMBL" id="GEDC01015415">
    <property type="protein sequence ID" value="JAS21883.1"/>
    <property type="molecule type" value="Transcribed_RNA"/>
</dbReference>
<feature type="domain" description="Chitin-binding type-2" evidence="7">
    <location>
        <begin position="100"/>
        <end position="158"/>
    </location>
</feature>
<dbReference type="Pfam" id="PF01607">
    <property type="entry name" value="CBM_14"/>
    <property type="match status" value="3"/>
</dbReference>
<keyword evidence="4" id="KW-1015">Disulfide bond</keyword>
<keyword evidence="1" id="KW-0147">Chitin-binding</keyword>
<evidence type="ECO:0000259" key="7">
    <source>
        <dbReference type="PROSITE" id="PS50940"/>
    </source>
</evidence>
<evidence type="ECO:0000313" key="8">
    <source>
        <dbReference type="EMBL" id="JAS21883.1"/>
    </source>
</evidence>
<evidence type="ECO:0000256" key="1">
    <source>
        <dbReference type="ARBA" id="ARBA00022669"/>
    </source>
</evidence>
<dbReference type="PANTHER" id="PTHR23301:SF98">
    <property type="entry name" value="CHITIN-BINDING TYPE-2 DOMAIN-CONTAINING PROTEIN-RELATED"/>
    <property type="match status" value="1"/>
</dbReference>
<organism evidence="8">
    <name type="scientific">Clastoptera arizonana</name>
    <name type="common">Arizona spittle bug</name>
    <dbReference type="NCBI Taxonomy" id="38151"/>
    <lineage>
        <taxon>Eukaryota</taxon>
        <taxon>Metazoa</taxon>
        <taxon>Ecdysozoa</taxon>
        <taxon>Arthropoda</taxon>
        <taxon>Hexapoda</taxon>
        <taxon>Insecta</taxon>
        <taxon>Pterygota</taxon>
        <taxon>Neoptera</taxon>
        <taxon>Paraneoptera</taxon>
        <taxon>Hemiptera</taxon>
        <taxon>Auchenorrhyncha</taxon>
        <taxon>Cercopoidea</taxon>
        <taxon>Clastopteridae</taxon>
        <taxon>Clastoptera</taxon>
    </lineage>
</organism>
<dbReference type="InterPro" id="IPR036508">
    <property type="entry name" value="Chitin-bd_dom_sf"/>
</dbReference>
<dbReference type="GO" id="GO:0005576">
    <property type="term" value="C:extracellular region"/>
    <property type="evidence" value="ECO:0007669"/>
    <property type="project" value="InterPro"/>
</dbReference>
<dbReference type="InterPro" id="IPR051940">
    <property type="entry name" value="Chitin_bind-dev_reg"/>
</dbReference>
<evidence type="ECO:0000256" key="3">
    <source>
        <dbReference type="ARBA" id="ARBA00022737"/>
    </source>
</evidence>
<protein>
    <recommendedName>
        <fullName evidence="7">Chitin-binding type-2 domain-containing protein</fullName>
    </recommendedName>
</protein>
<feature type="domain" description="Chitin-binding type-2" evidence="7">
    <location>
        <begin position="31"/>
        <end position="90"/>
    </location>
</feature>
<feature type="signal peptide" evidence="6">
    <location>
        <begin position="1"/>
        <end position="27"/>
    </location>
</feature>
<feature type="chain" id="PRO_5008581159" description="Chitin-binding type-2 domain-containing protein" evidence="6">
    <location>
        <begin position="28"/>
        <end position="249"/>
    </location>
</feature>
<evidence type="ECO:0000256" key="4">
    <source>
        <dbReference type="ARBA" id="ARBA00023157"/>
    </source>
</evidence>